<feature type="signal peptide" evidence="2">
    <location>
        <begin position="1"/>
        <end position="20"/>
    </location>
</feature>
<accession>A0AAE5TGZ4</accession>
<dbReference type="EMBL" id="JAMDKF010000016">
    <property type="protein sequence ID" value="MEE6041839.1"/>
    <property type="molecule type" value="Genomic_DNA"/>
</dbReference>
<evidence type="ECO:0000313" key="8">
    <source>
        <dbReference type="Proteomes" id="UP001347884"/>
    </source>
</evidence>
<dbReference type="RefSeq" id="WP_110479593.1">
    <property type="nucleotide sequence ID" value="NZ_CP081939.1"/>
</dbReference>
<reference evidence="6 7" key="1">
    <citation type="submission" date="2018-06" db="EMBL/GenBank/DDBJ databases">
        <authorList>
            <person name="Teymurazov M."/>
            <person name="Kislichkina A."/>
            <person name="Abaymova A."/>
            <person name="Mukhina T."/>
            <person name="Mayskaya N."/>
            <person name="Svetoch E."/>
            <person name="Bogun A."/>
        </authorList>
    </citation>
    <scope>NUCLEOTIDE SEQUENCE [LARGE SCALE GENOMIC DNA]</scope>
    <source>
        <strain evidence="6 7">SCPM-O-B-8406</strain>
    </source>
</reference>
<gene>
    <name evidence="6" type="ORF">DM482_08690</name>
    <name evidence="5" type="ORF">M5S13_08055</name>
</gene>
<dbReference type="SUPFAM" id="SSF53474">
    <property type="entry name" value="alpha/beta-Hydrolases"/>
    <property type="match status" value="1"/>
</dbReference>
<evidence type="ECO:0000256" key="1">
    <source>
        <dbReference type="ARBA" id="ARBA00022729"/>
    </source>
</evidence>
<name>A0AAE5TGZ4_AVIPA</name>
<reference evidence="5" key="3">
    <citation type="submission" date="2022-05" db="EMBL/GenBank/DDBJ databases">
        <authorList>
            <person name="Chen Y."/>
            <person name="Zhu J."/>
            <person name="Zhu K."/>
        </authorList>
    </citation>
    <scope>NUCLEOTIDE SEQUENCE</scope>
    <source>
        <strain evidence="5">AV25</strain>
    </source>
</reference>
<evidence type="ECO:0000259" key="4">
    <source>
        <dbReference type="Pfam" id="PF18435"/>
    </source>
</evidence>
<comment type="caution">
    <text evidence="6">The sequence shown here is derived from an EMBL/GenBank/DDBJ whole genome shotgun (WGS) entry which is preliminary data.</text>
</comment>
<dbReference type="GO" id="GO:0016787">
    <property type="term" value="F:hydrolase activity"/>
    <property type="evidence" value="ECO:0007669"/>
    <property type="project" value="InterPro"/>
</dbReference>
<dbReference type="Gene3D" id="3.40.50.1820">
    <property type="entry name" value="alpha/beta hydrolase"/>
    <property type="match status" value="1"/>
</dbReference>
<dbReference type="Pfam" id="PF02230">
    <property type="entry name" value="Abhydrolase_2"/>
    <property type="match status" value="1"/>
</dbReference>
<dbReference type="Pfam" id="PF18435">
    <property type="entry name" value="EstA_Ig_like"/>
    <property type="match status" value="1"/>
</dbReference>
<dbReference type="InterPro" id="IPR029058">
    <property type="entry name" value="AB_hydrolase_fold"/>
</dbReference>
<evidence type="ECO:0000313" key="7">
    <source>
        <dbReference type="Proteomes" id="UP000247594"/>
    </source>
</evidence>
<proteinExistence type="predicted"/>
<dbReference type="Gene3D" id="2.60.40.2180">
    <property type="match status" value="1"/>
</dbReference>
<dbReference type="Proteomes" id="UP001347884">
    <property type="component" value="Unassembled WGS sequence"/>
</dbReference>
<dbReference type="AlphaFoldDB" id="A0AAE5TGZ4"/>
<evidence type="ECO:0000313" key="5">
    <source>
        <dbReference type="EMBL" id="MEE6041839.1"/>
    </source>
</evidence>
<reference evidence="5 8" key="2">
    <citation type="journal article" date="2022" name="Front. Microbiol.">
        <title>Commensal bacteria contribute to the growth of multidrug-resistant Avibacterium paragallinarum in chickens.</title>
        <authorList>
            <person name="Zhu J."/>
            <person name="Chen Y."/>
            <person name="Wu Y."/>
            <person name="Wang Y."/>
            <person name="Zhu K."/>
        </authorList>
    </citation>
    <scope>NUCLEOTIDE SEQUENCE [LARGE SCALE GENOMIC DNA]</scope>
    <source>
        <strain evidence="5 8">AV25</strain>
    </source>
</reference>
<sequence length="451" mass="50804">MKKCGLLFCSFFALIGLAQAEDQPQPLAKPIAITFLGEITEQGQKISGVALEYEDNILSGSNLRSLYQVQTALDQQTPIPRTVLKAYVNALPEKSPQGKAGRFVVLELDTQDPNATPYSLREENTQPMTFQAKDQNGKRITVEKVQRSKVPVYYNDRLVYTVKQNGLLKLTNGKTLAANQSQQAVWQSAIRTPLLDDFTAEKWQGQPAENQLAYRFYRPHLTPQRTYPLTVFLHGSGQVGSDNLAHLLSSKGAIATLAYEAGFVLAPQYQTVFDPFAPQDGIHWQTDNRLDLVLKMIDHTLKNEPQIDPSRIYLIGLSRGAEGALKLLQKRPHFFAGALLMSGREANTLEWIDGNANITNLTMLKDENIWFFHSKEDKVSPVRGSRINYAILHDQLNAKNVHYTEFTMQQAGDNGIVNANPHNTWDTVFNSPEVIQWLLHQRRTTNEEKTK</sequence>
<organism evidence="6 7">
    <name type="scientific">Avibacterium paragallinarum</name>
    <name type="common">Haemophilus gallinarum</name>
    <dbReference type="NCBI Taxonomy" id="728"/>
    <lineage>
        <taxon>Bacteria</taxon>
        <taxon>Pseudomonadati</taxon>
        <taxon>Pseudomonadota</taxon>
        <taxon>Gammaproteobacteria</taxon>
        <taxon>Pasteurellales</taxon>
        <taxon>Pasteurellaceae</taxon>
        <taxon>Avibacterium</taxon>
    </lineage>
</organism>
<dbReference type="InterPro" id="IPR050955">
    <property type="entry name" value="Plant_Biomass_Hydrol_Est"/>
</dbReference>
<dbReference type="InterPro" id="IPR003140">
    <property type="entry name" value="PLipase/COase/thioEstase"/>
</dbReference>
<evidence type="ECO:0000256" key="2">
    <source>
        <dbReference type="SAM" id="SignalP"/>
    </source>
</evidence>
<feature type="chain" id="PRO_5042197676" evidence="2">
    <location>
        <begin position="21"/>
        <end position="451"/>
    </location>
</feature>
<dbReference type="PANTHER" id="PTHR43037">
    <property type="entry name" value="UNNAMED PRODUCT-RELATED"/>
    <property type="match status" value="1"/>
</dbReference>
<dbReference type="Proteomes" id="UP000247594">
    <property type="component" value="Unassembled WGS sequence"/>
</dbReference>
<dbReference type="EMBL" id="QJPJ01000014">
    <property type="protein sequence ID" value="PXZ38537.1"/>
    <property type="molecule type" value="Genomic_DNA"/>
</dbReference>
<dbReference type="InterPro" id="IPR041172">
    <property type="entry name" value="EstA_Ig-like_N"/>
</dbReference>
<keyword evidence="1 2" id="KW-0732">Signal</keyword>
<feature type="domain" description="Phospholipase/carboxylesterase/thioesterase" evidence="3">
    <location>
        <begin position="286"/>
        <end position="407"/>
    </location>
</feature>
<protein>
    <submittedName>
        <fullName evidence="6">Phospholipase</fullName>
    </submittedName>
</protein>
<evidence type="ECO:0000259" key="3">
    <source>
        <dbReference type="Pfam" id="PF02230"/>
    </source>
</evidence>
<evidence type="ECO:0000313" key="6">
    <source>
        <dbReference type="EMBL" id="PXZ38537.1"/>
    </source>
</evidence>
<feature type="domain" description="Esterase Ig-like N-terminal" evidence="4">
    <location>
        <begin position="33"/>
        <end position="176"/>
    </location>
</feature>
<dbReference type="PANTHER" id="PTHR43037:SF1">
    <property type="entry name" value="BLL1128 PROTEIN"/>
    <property type="match status" value="1"/>
</dbReference>
<keyword evidence="8" id="KW-1185">Reference proteome</keyword>